<evidence type="ECO:0000259" key="1">
    <source>
        <dbReference type="Pfam" id="PF20978"/>
    </source>
</evidence>
<dbReference type="InterPro" id="IPR049545">
    <property type="entry name" value="Gta3_dom"/>
</dbReference>
<dbReference type="GO" id="GO:0005739">
    <property type="term" value="C:mitochondrion"/>
    <property type="evidence" value="ECO:0007669"/>
    <property type="project" value="TreeGrafter"/>
</dbReference>
<dbReference type="EMBL" id="JASNWA010000007">
    <property type="protein sequence ID" value="KAK3173080.1"/>
    <property type="molecule type" value="Genomic_DNA"/>
</dbReference>
<evidence type="ECO:0000313" key="3">
    <source>
        <dbReference type="Proteomes" id="UP001276659"/>
    </source>
</evidence>
<dbReference type="GO" id="GO:0006450">
    <property type="term" value="P:regulation of translational fidelity"/>
    <property type="evidence" value="ECO:0007669"/>
    <property type="project" value="InterPro"/>
</dbReference>
<dbReference type="AlphaFoldDB" id="A0AAE0DKX0"/>
<comment type="caution">
    <text evidence="2">The sequence shown here is derived from an EMBL/GenBank/DDBJ whole genome shotgun (WGS) entry which is preliminary data.</text>
</comment>
<dbReference type="GO" id="GO:0032543">
    <property type="term" value="P:mitochondrial translation"/>
    <property type="evidence" value="ECO:0007669"/>
    <property type="project" value="TreeGrafter"/>
</dbReference>
<reference evidence="2" key="1">
    <citation type="submission" date="2022-11" db="EMBL/GenBank/DDBJ databases">
        <title>Chromosomal genome sequence assembly and mating type (MAT) locus characterization of the leprose asexual lichenized fungus Lepraria neglecta (Nyl.) Erichsen.</title>
        <authorList>
            <person name="Allen J.L."/>
            <person name="Pfeffer B."/>
        </authorList>
    </citation>
    <scope>NUCLEOTIDE SEQUENCE</scope>
    <source>
        <strain evidence="2">Allen 5258</strain>
    </source>
</reference>
<dbReference type="InterPro" id="IPR036113">
    <property type="entry name" value="Asp/Glu-ADT_sf_sub_c"/>
</dbReference>
<dbReference type="PANTHER" id="PTHR15004:SF0">
    <property type="entry name" value="GLUTAMYL-TRNA(GLN) AMIDOTRANSFERASE SUBUNIT C, MITOCHONDRIAL"/>
    <property type="match status" value="1"/>
</dbReference>
<dbReference type="Pfam" id="PF20978">
    <property type="entry name" value="Gta3"/>
    <property type="match status" value="1"/>
</dbReference>
<evidence type="ECO:0000313" key="2">
    <source>
        <dbReference type="EMBL" id="KAK3173080.1"/>
    </source>
</evidence>
<gene>
    <name evidence="2" type="ORF">OEA41_006409</name>
</gene>
<dbReference type="InterPro" id="IPR003837">
    <property type="entry name" value="GatC"/>
</dbReference>
<dbReference type="GO" id="GO:0030956">
    <property type="term" value="C:glutamyl-tRNA(Gln) amidotransferase complex"/>
    <property type="evidence" value="ECO:0007669"/>
    <property type="project" value="TreeGrafter"/>
</dbReference>
<dbReference type="Proteomes" id="UP001276659">
    <property type="component" value="Unassembled WGS sequence"/>
</dbReference>
<feature type="domain" description="Glutamyl-tRNA amidotransferase complex subunit Gta3" evidence="1">
    <location>
        <begin position="62"/>
        <end position="116"/>
    </location>
</feature>
<dbReference type="PANTHER" id="PTHR15004">
    <property type="entry name" value="GLUTAMYL-TRNA(GLN) AMIDOTRANSFERASE SUBUNIT C, MITOCHONDRIAL"/>
    <property type="match status" value="1"/>
</dbReference>
<dbReference type="SUPFAM" id="SSF141000">
    <property type="entry name" value="Glu-tRNAGln amidotransferase C subunit"/>
    <property type="match status" value="1"/>
</dbReference>
<organism evidence="2 3">
    <name type="scientific">Lepraria neglecta</name>
    <dbReference type="NCBI Taxonomy" id="209136"/>
    <lineage>
        <taxon>Eukaryota</taxon>
        <taxon>Fungi</taxon>
        <taxon>Dikarya</taxon>
        <taxon>Ascomycota</taxon>
        <taxon>Pezizomycotina</taxon>
        <taxon>Lecanoromycetes</taxon>
        <taxon>OSLEUM clade</taxon>
        <taxon>Lecanoromycetidae</taxon>
        <taxon>Lecanorales</taxon>
        <taxon>Lecanorineae</taxon>
        <taxon>Stereocaulaceae</taxon>
        <taxon>Lepraria</taxon>
    </lineage>
</organism>
<accession>A0AAE0DKX0</accession>
<name>A0AAE0DKX0_9LECA</name>
<proteinExistence type="predicted"/>
<keyword evidence="3" id="KW-1185">Reference proteome</keyword>
<sequence length="192" mass="21708">MAQSYWVKAARTRQLISFSPAIRSGVRPLSTAESPDALEEMFAKPYWSVKSLFKSDESSASTPAITQKQLHHLLRLSALPLPTSEAQEAKMIKDLQSQLKFVQAIQQVDTEGVEPLQSIRDETKEAEKENEITVKSLQGEFDKEKVVGKRGRIRRRNEVPAAARDKRMKDWDPLAQAPKKIGRFFVVDTAKD</sequence>
<protein>
    <recommendedName>
        <fullName evidence="1">Glutamyl-tRNA amidotransferase complex subunit Gta3 domain-containing protein</fullName>
    </recommendedName>
</protein>
<dbReference type="GO" id="GO:0070681">
    <property type="term" value="P:glutaminyl-tRNAGln biosynthesis via transamidation"/>
    <property type="evidence" value="ECO:0007669"/>
    <property type="project" value="TreeGrafter"/>
</dbReference>